<accession>A0A6B0R2P3</accession>
<feature type="domain" description="RRM" evidence="15">
    <location>
        <begin position="16"/>
        <end position="91"/>
    </location>
</feature>
<evidence type="ECO:0000256" key="1">
    <source>
        <dbReference type="ARBA" id="ARBA00004123"/>
    </source>
</evidence>
<dbReference type="Gene3D" id="3.30.160.60">
    <property type="entry name" value="Classic Zinc Finger"/>
    <property type="match status" value="5"/>
</dbReference>
<dbReference type="InterPro" id="IPR029538">
    <property type="entry name" value="SRSF1_RRM2"/>
</dbReference>
<dbReference type="CDD" id="cd12597">
    <property type="entry name" value="RRM1_SRSF1"/>
    <property type="match status" value="1"/>
</dbReference>
<sequence length="628" mass="68842">MSGGGVIRGPAGNNDCRIYVGNLPPDIRTKDIEDVFYKYGAIRDIDLKNRRGGPPFAFVEFEDPRDAEDAVYGRDGYDYDGYRLRVEFPRSGRGTGRGGGGGGGGGAPRGRYGPPSRRSENRVVVSGLPPSGSWQDLKDHMREAGDVCYADVYRDGTGVVEFVRKEDMTYAVRKLDNTKFRSHEAHEASHHQQQAAQNSLLPLLSSAVEPPDQKPLLPIPITQKPQAAPETLKDAIGIKKEKPKTSFVCTYCSKAFRDSYHLRRHESCHTGIKLVSRPKKTPTTVVPLISTIAGDSSRTSLVSTIAGILSTAFRDVYHLNRHKLSHSDEKPFECPICNQRFKRKDRMTYHVRSHEGGITKPYTCSVCGKGFSRPDHLSCHVKHVHSTERPFKCQTCTAAFATKDRLRTHMVRHEGKVSCNICGKLLSAAYITSHLKTHGQSQSINCNTCKQGISKSRQRLGSHFFWPGKQVETLRLWEEAVKARKKEAANLCQTSTAATTPVTLTTPFNITSSVSSGTMSNPVTVAAAMSMRSPVNVSSAVNITSPMNIGHPVTITSPLSMTSPLTLTTPVNLPTPVTAPVNIAHPVTITSPMNLPTPMTLAAPLNIAMRPLREMDISCVNLANCLQD</sequence>
<evidence type="ECO:0000256" key="10">
    <source>
        <dbReference type="ARBA" id="ARBA00047014"/>
    </source>
</evidence>
<keyword evidence="8" id="KW-0539">Nucleus</keyword>
<dbReference type="SMART" id="SM00360">
    <property type="entry name" value="RRM"/>
    <property type="match status" value="2"/>
</dbReference>
<dbReference type="FunFam" id="3.30.70.330:FF:000170">
    <property type="entry name" value="Serine/arginine-rich splicing factor 1"/>
    <property type="match status" value="1"/>
</dbReference>
<dbReference type="PROSITE" id="PS50157">
    <property type="entry name" value="ZINC_FINGER_C2H2_2"/>
    <property type="match status" value="4"/>
</dbReference>
<organism evidence="17 18">
    <name type="scientific">Bos mutus</name>
    <name type="common">wild yak</name>
    <dbReference type="NCBI Taxonomy" id="72004"/>
    <lineage>
        <taxon>Eukaryota</taxon>
        <taxon>Metazoa</taxon>
        <taxon>Chordata</taxon>
        <taxon>Craniata</taxon>
        <taxon>Vertebrata</taxon>
        <taxon>Euteleostomi</taxon>
        <taxon>Mammalia</taxon>
        <taxon>Eutheria</taxon>
        <taxon>Laurasiatheria</taxon>
        <taxon>Artiodactyla</taxon>
        <taxon>Ruminantia</taxon>
        <taxon>Pecora</taxon>
        <taxon>Bovidae</taxon>
        <taxon>Bovinae</taxon>
        <taxon>Bos</taxon>
    </lineage>
</organism>
<dbReference type="PANTHER" id="PTHR23003:SF66">
    <property type="entry name" value="SERINE_ARGININE-RICH SPLICING FACTOR 1"/>
    <property type="match status" value="1"/>
</dbReference>
<keyword evidence="12" id="KW-0863">Zinc-finger</keyword>
<comment type="similarity">
    <text evidence="2">Belongs to the splicing factor SR family.</text>
</comment>
<evidence type="ECO:0000256" key="11">
    <source>
        <dbReference type="ARBA" id="ARBA00054267"/>
    </source>
</evidence>
<dbReference type="InterPro" id="IPR012677">
    <property type="entry name" value="Nucleotide-bd_a/b_plait_sf"/>
</dbReference>
<dbReference type="Pfam" id="PF13894">
    <property type="entry name" value="zf-C2H2_4"/>
    <property type="match status" value="1"/>
</dbReference>
<evidence type="ECO:0000256" key="2">
    <source>
        <dbReference type="ARBA" id="ARBA00010269"/>
    </source>
</evidence>
<keyword evidence="7" id="KW-0508">mRNA splicing</keyword>
<dbReference type="FunFam" id="3.30.160.60:FF:000445">
    <property type="entry name" value="Vascular endothelial zinc finger 1"/>
    <property type="match status" value="1"/>
</dbReference>
<feature type="compositionally biased region" description="Gly residues" evidence="14">
    <location>
        <begin position="93"/>
        <end position="108"/>
    </location>
</feature>
<dbReference type="SUPFAM" id="SSF57667">
    <property type="entry name" value="beta-beta-alpha zinc fingers"/>
    <property type="match status" value="3"/>
</dbReference>
<dbReference type="GO" id="GO:0008380">
    <property type="term" value="P:RNA splicing"/>
    <property type="evidence" value="ECO:0007669"/>
    <property type="project" value="UniProtKB-KW"/>
</dbReference>
<dbReference type="GO" id="GO:0005737">
    <property type="term" value="C:cytoplasm"/>
    <property type="evidence" value="ECO:0007669"/>
    <property type="project" value="TreeGrafter"/>
</dbReference>
<name>A0A6B0R2P3_9CETA</name>
<dbReference type="Pfam" id="PF00096">
    <property type="entry name" value="zf-C2H2"/>
    <property type="match status" value="2"/>
</dbReference>
<dbReference type="SMART" id="SM00355">
    <property type="entry name" value="ZnF_C2H2"/>
    <property type="match status" value="5"/>
</dbReference>
<dbReference type="AlphaFoldDB" id="A0A6B0R2P3"/>
<dbReference type="PROSITE" id="PS50102">
    <property type="entry name" value="RRM"/>
    <property type="match status" value="2"/>
</dbReference>
<evidence type="ECO:0000259" key="16">
    <source>
        <dbReference type="PROSITE" id="PS50157"/>
    </source>
</evidence>
<evidence type="ECO:0000256" key="8">
    <source>
        <dbReference type="ARBA" id="ARBA00023242"/>
    </source>
</evidence>
<evidence type="ECO:0000259" key="15">
    <source>
        <dbReference type="PROSITE" id="PS50102"/>
    </source>
</evidence>
<dbReference type="GO" id="GO:0008270">
    <property type="term" value="F:zinc ion binding"/>
    <property type="evidence" value="ECO:0007669"/>
    <property type="project" value="UniProtKB-KW"/>
</dbReference>
<dbReference type="FunFam" id="3.30.160.60:FF:000108">
    <property type="entry name" value="Vascular endothelial zinc finger 1"/>
    <property type="match status" value="1"/>
</dbReference>
<dbReference type="InterPro" id="IPR034520">
    <property type="entry name" value="SRSF1_RRM1"/>
</dbReference>
<evidence type="ECO:0000256" key="4">
    <source>
        <dbReference type="ARBA" id="ARBA00022664"/>
    </source>
</evidence>
<dbReference type="GO" id="GO:0003729">
    <property type="term" value="F:mRNA binding"/>
    <property type="evidence" value="ECO:0007669"/>
    <property type="project" value="TreeGrafter"/>
</dbReference>
<dbReference type="FunFam" id="3.30.160.60:FF:000095">
    <property type="entry name" value="Vascular endothelial zinc finger 1"/>
    <property type="match status" value="1"/>
</dbReference>
<feature type="region of interest" description="Disordered" evidence="14">
    <location>
        <begin position="88"/>
        <end position="136"/>
    </location>
</feature>
<feature type="domain" description="C2H2-type" evidence="16">
    <location>
        <begin position="391"/>
        <end position="418"/>
    </location>
</feature>
<keyword evidence="18" id="KW-1185">Reference proteome</keyword>
<keyword evidence="6 13" id="KW-0694">RNA-binding</keyword>
<dbReference type="Pfam" id="PF00076">
    <property type="entry name" value="RRM_1"/>
    <property type="match status" value="2"/>
</dbReference>
<keyword evidence="12" id="KW-0862">Zinc</keyword>
<comment type="subunit">
    <text evidence="10">Consists of two polypeptides of p32 and p33. Identified in the spliceosome C complex. Component of a ribonucleoprotein complex containing mRNAs and RNA-binding proteins including DDX5, HNRNPH2 and SRSF1 as well as splicing regulator ARVCF. In vitro, self-associates and binds SRSF2, SNRNP70 and U2AF1 but not U2AF2. Binds SREK1/SFRS12. Interacts with SAFB/SAFB1. Interacts with PSIP1/LEDGF. Interacts with RSRC1 (via Arg/Ser-rich domain). Interacts with ZRSR2/U2AF1-RS2. Interacts with CCDC55 (via C-terminus). Interacts with SRPK1 and a sliding docking interaction is essential for its sequential and processive phosphorylation by SRPK1. Interacts with NXF1. Interacts with CCNL1, CCNL2 and CDK11B. Interacts with RRP1B. Interacts (when phosphorylated in its RS domain) with TNPO3; promoting nuclear import. Interacts with ILDR1 (via C-terminus) and ILDR2.</text>
</comment>
<dbReference type="PANTHER" id="PTHR23003">
    <property type="entry name" value="RNA RECOGNITION MOTIF RRM DOMAIN CONTAINING PROTEIN"/>
    <property type="match status" value="1"/>
</dbReference>
<gene>
    <name evidence="17" type="ORF">E5288_WYG020776</name>
</gene>
<dbReference type="InterPro" id="IPR035979">
    <property type="entry name" value="RBD_domain_sf"/>
</dbReference>
<evidence type="ECO:0000256" key="14">
    <source>
        <dbReference type="SAM" id="MobiDB-lite"/>
    </source>
</evidence>
<feature type="domain" description="C2H2-type" evidence="16">
    <location>
        <begin position="362"/>
        <end position="390"/>
    </location>
</feature>
<dbReference type="PROSITE" id="PS00028">
    <property type="entry name" value="ZINC_FINGER_C2H2_1"/>
    <property type="match status" value="4"/>
</dbReference>
<dbReference type="FunFam" id="3.30.160.60:FF:001404">
    <property type="entry name" value="vascular endothelial zinc finger 1-like isoform X1"/>
    <property type="match status" value="1"/>
</dbReference>
<dbReference type="SUPFAM" id="SSF54928">
    <property type="entry name" value="RNA-binding domain, RBD"/>
    <property type="match status" value="1"/>
</dbReference>
<dbReference type="CDD" id="cd12767">
    <property type="entry name" value="RRM2_SRSF1"/>
    <property type="match status" value="1"/>
</dbReference>
<evidence type="ECO:0000256" key="12">
    <source>
        <dbReference type="PROSITE-ProRule" id="PRU00042"/>
    </source>
</evidence>
<proteinExistence type="inferred from homology"/>
<evidence type="ECO:0000256" key="5">
    <source>
        <dbReference type="ARBA" id="ARBA00022737"/>
    </source>
</evidence>
<dbReference type="InterPro" id="IPR000504">
    <property type="entry name" value="RRM_dom"/>
</dbReference>
<keyword evidence="12" id="KW-0479">Metal-binding</keyword>
<protein>
    <recommendedName>
        <fullName evidence="3">Serine/arginine-rich splicing factor 1</fullName>
    </recommendedName>
    <alternativeName>
        <fullName evidence="9">Splicing factor, arginine/serine-rich 1</fullName>
    </alternativeName>
</protein>
<evidence type="ECO:0000256" key="3">
    <source>
        <dbReference type="ARBA" id="ARBA00015057"/>
    </source>
</evidence>
<feature type="domain" description="C2H2-type" evidence="16">
    <location>
        <begin position="247"/>
        <end position="274"/>
    </location>
</feature>
<evidence type="ECO:0000256" key="7">
    <source>
        <dbReference type="ARBA" id="ARBA00023187"/>
    </source>
</evidence>
<keyword evidence="5" id="KW-0677">Repeat</keyword>
<evidence type="ECO:0000256" key="13">
    <source>
        <dbReference type="PROSITE-ProRule" id="PRU00176"/>
    </source>
</evidence>
<dbReference type="InterPro" id="IPR013087">
    <property type="entry name" value="Znf_C2H2_type"/>
</dbReference>
<feature type="domain" description="RRM" evidence="15">
    <location>
        <begin position="121"/>
        <end position="190"/>
    </location>
</feature>
<dbReference type="Gene3D" id="3.30.70.330">
    <property type="match status" value="2"/>
</dbReference>
<evidence type="ECO:0000256" key="9">
    <source>
        <dbReference type="ARBA" id="ARBA00029591"/>
    </source>
</evidence>
<reference evidence="17" key="1">
    <citation type="submission" date="2019-10" db="EMBL/GenBank/DDBJ databases">
        <title>The sequence and de novo assembly of the wild yak genome.</title>
        <authorList>
            <person name="Liu Y."/>
        </authorList>
    </citation>
    <scope>NUCLEOTIDE SEQUENCE [LARGE SCALE GENOMIC DNA]</scope>
    <source>
        <strain evidence="17">WY2019</strain>
    </source>
</reference>
<keyword evidence="4" id="KW-0507">mRNA processing</keyword>
<feature type="domain" description="C2H2-type" evidence="16">
    <location>
        <begin position="332"/>
        <end position="356"/>
    </location>
</feature>
<evidence type="ECO:0000256" key="6">
    <source>
        <dbReference type="ARBA" id="ARBA00022884"/>
    </source>
</evidence>
<dbReference type="GO" id="GO:0006397">
    <property type="term" value="P:mRNA processing"/>
    <property type="evidence" value="ECO:0007669"/>
    <property type="project" value="UniProtKB-KW"/>
</dbReference>
<dbReference type="FunFam" id="3.30.70.330:FF:000053">
    <property type="entry name" value="Serine/arginine-rich splicing factor 1"/>
    <property type="match status" value="1"/>
</dbReference>
<dbReference type="Proteomes" id="UP000322234">
    <property type="component" value="Unassembled WGS sequence"/>
</dbReference>
<comment type="caution">
    <text evidence="17">The sequence shown here is derived from an EMBL/GenBank/DDBJ whole genome shotgun (WGS) entry which is preliminary data.</text>
</comment>
<comment type="subcellular location">
    <subcellularLocation>
        <location evidence="1">Nucleus</location>
    </subcellularLocation>
</comment>
<comment type="function">
    <text evidence="11">Plays a role in preventing exon skipping, ensuring the accuracy of splicing and regulating alternative splicing. Interacts with other spliceosomal components, via the RS domains, to form a bridge between the 5'- and 3'-splice site binding components, U1 snRNP and U2AF. Can stimulate binding of U1 snRNP to a 5'-splice site-containing pre-mRNA. Binds to purine-rich RNA sequences, either the octamer, 5'-RGAAGAAC-3' (r=A or G) or the decamers, AGGACAGAGC/AGGACGAAGC. Binds preferentially to the 5'-CGAGGCG-3' motif in vitro. Three copies of the octamer constitute a powerful splicing enhancer in vitro, the ASF/SF2 splicing enhancer (ASE) which can specifically activate ASE-dependent splicing. May function as export adapter involved in mRNA nuclear export through the TAP/NXF1 pathway.</text>
</comment>
<dbReference type="GO" id="GO:0016607">
    <property type="term" value="C:nuclear speck"/>
    <property type="evidence" value="ECO:0007669"/>
    <property type="project" value="UniProtKB-ARBA"/>
</dbReference>
<evidence type="ECO:0000313" key="17">
    <source>
        <dbReference type="EMBL" id="MXQ84439.1"/>
    </source>
</evidence>
<dbReference type="InterPro" id="IPR036236">
    <property type="entry name" value="Znf_C2H2_sf"/>
</dbReference>
<dbReference type="InterPro" id="IPR050374">
    <property type="entry name" value="RRT5_SRSF_SR"/>
</dbReference>
<dbReference type="EMBL" id="VBQZ03000021">
    <property type="protein sequence ID" value="MXQ84439.1"/>
    <property type="molecule type" value="Genomic_DNA"/>
</dbReference>
<evidence type="ECO:0000313" key="18">
    <source>
        <dbReference type="Proteomes" id="UP000322234"/>
    </source>
</evidence>